<sequence>MFLYSERNTIQKIKSLKNIIIDGRPKQACSLNSKENCLNLFFCHLRILSSQMFLKMGDEDLAQDMLQVLRELPASIAVTQSDVDEDLEEPSSSENEQD</sequence>
<dbReference type="Proteomes" id="UP000784294">
    <property type="component" value="Unassembled WGS sequence"/>
</dbReference>
<keyword evidence="3" id="KW-1185">Reference proteome</keyword>
<dbReference type="AlphaFoldDB" id="A0A3S5BG65"/>
<evidence type="ECO:0000313" key="2">
    <source>
        <dbReference type="EMBL" id="VEL22974.1"/>
    </source>
</evidence>
<accession>A0A3S5BG65</accession>
<organism evidence="2 3">
    <name type="scientific">Protopolystoma xenopodis</name>
    <dbReference type="NCBI Taxonomy" id="117903"/>
    <lineage>
        <taxon>Eukaryota</taxon>
        <taxon>Metazoa</taxon>
        <taxon>Spiralia</taxon>
        <taxon>Lophotrochozoa</taxon>
        <taxon>Platyhelminthes</taxon>
        <taxon>Monogenea</taxon>
        <taxon>Polyopisthocotylea</taxon>
        <taxon>Polystomatidea</taxon>
        <taxon>Polystomatidae</taxon>
        <taxon>Protopolystoma</taxon>
    </lineage>
</organism>
<dbReference type="EMBL" id="CAAALY010059381">
    <property type="protein sequence ID" value="VEL22974.1"/>
    <property type="molecule type" value="Genomic_DNA"/>
</dbReference>
<feature type="region of interest" description="Disordered" evidence="1">
    <location>
        <begin position="79"/>
        <end position="98"/>
    </location>
</feature>
<evidence type="ECO:0000313" key="3">
    <source>
        <dbReference type="Proteomes" id="UP000784294"/>
    </source>
</evidence>
<feature type="compositionally biased region" description="Acidic residues" evidence="1">
    <location>
        <begin position="82"/>
        <end position="98"/>
    </location>
</feature>
<reference evidence="2" key="1">
    <citation type="submission" date="2018-11" db="EMBL/GenBank/DDBJ databases">
        <authorList>
            <consortium name="Pathogen Informatics"/>
        </authorList>
    </citation>
    <scope>NUCLEOTIDE SEQUENCE</scope>
</reference>
<proteinExistence type="predicted"/>
<protein>
    <submittedName>
        <fullName evidence="2">Uncharacterized protein</fullName>
    </submittedName>
</protein>
<comment type="caution">
    <text evidence="2">The sequence shown here is derived from an EMBL/GenBank/DDBJ whole genome shotgun (WGS) entry which is preliminary data.</text>
</comment>
<evidence type="ECO:0000256" key="1">
    <source>
        <dbReference type="SAM" id="MobiDB-lite"/>
    </source>
</evidence>
<name>A0A3S5BG65_9PLAT</name>
<gene>
    <name evidence="2" type="ORF">PXEA_LOCUS16414</name>
</gene>